<dbReference type="Gene3D" id="3.40.980.10">
    <property type="entry name" value="MoaB/Mog-like domain"/>
    <property type="match status" value="1"/>
</dbReference>
<dbReference type="Pfam" id="PF03454">
    <property type="entry name" value="MoeA_C"/>
    <property type="match status" value="1"/>
</dbReference>
<dbReference type="Gene3D" id="3.90.105.10">
    <property type="entry name" value="Molybdopterin biosynthesis moea protein, domain 2"/>
    <property type="match status" value="1"/>
</dbReference>
<dbReference type="PANTHER" id="PTHR10192">
    <property type="entry name" value="MOLYBDOPTERIN BIOSYNTHESIS PROTEIN"/>
    <property type="match status" value="1"/>
</dbReference>
<dbReference type="GO" id="GO:0061599">
    <property type="term" value="F:molybdopterin molybdotransferase activity"/>
    <property type="evidence" value="ECO:0007669"/>
    <property type="project" value="UniProtKB-UniRule"/>
</dbReference>
<comment type="function">
    <text evidence="2 11">Catalyzes the insertion of molybdate into adenylated molybdopterin with the concomitant release of AMP.</text>
</comment>
<dbReference type="InterPro" id="IPR005110">
    <property type="entry name" value="MoeA_linker/N"/>
</dbReference>
<dbReference type="GO" id="GO:0005829">
    <property type="term" value="C:cytosol"/>
    <property type="evidence" value="ECO:0007669"/>
    <property type="project" value="TreeGrafter"/>
</dbReference>
<protein>
    <recommendedName>
        <fullName evidence="11">Molybdopterin molybdenumtransferase</fullName>
        <ecNumber evidence="11">2.10.1.1</ecNumber>
    </recommendedName>
</protein>
<dbReference type="InterPro" id="IPR036688">
    <property type="entry name" value="MoeA_C_domain_IV_sf"/>
</dbReference>
<keyword evidence="6 11" id="KW-0808">Transferase</keyword>
<evidence type="ECO:0000256" key="1">
    <source>
        <dbReference type="ARBA" id="ARBA00001946"/>
    </source>
</evidence>
<dbReference type="Gene3D" id="2.170.190.11">
    <property type="entry name" value="Molybdopterin biosynthesis moea protein, domain 3"/>
    <property type="match status" value="1"/>
</dbReference>
<dbReference type="Proteomes" id="UP000219329">
    <property type="component" value="Unassembled WGS sequence"/>
</dbReference>
<comment type="caution">
    <text evidence="13">The sequence shown here is derived from an EMBL/GenBank/DDBJ whole genome shotgun (WGS) entry which is preliminary data.</text>
</comment>
<reference evidence="13 14" key="1">
    <citation type="submission" date="2017-08" db="EMBL/GenBank/DDBJ databases">
        <title>Fine stratification of microbial communities through a metagenomic profile of the photic zone.</title>
        <authorList>
            <person name="Haro-Moreno J.M."/>
            <person name="Lopez-Perez M."/>
            <person name="De La Torre J."/>
            <person name="Picazo A."/>
            <person name="Camacho A."/>
            <person name="Rodriguez-Valera F."/>
        </authorList>
    </citation>
    <scope>NUCLEOTIDE SEQUENCE [LARGE SCALE GENOMIC DNA]</scope>
    <source>
        <strain evidence="13">MED-G28</strain>
    </source>
</reference>
<keyword evidence="5 11" id="KW-0500">Molybdenum</keyword>
<proteinExistence type="inferred from homology"/>
<gene>
    <name evidence="13" type="ORF">CNF02_06935</name>
</gene>
<dbReference type="NCBIfam" id="NF045515">
    <property type="entry name" value="Glp_gephyrin"/>
    <property type="match status" value="1"/>
</dbReference>
<evidence type="ECO:0000259" key="12">
    <source>
        <dbReference type="SMART" id="SM00852"/>
    </source>
</evidence>
<dbReference type="InterPro" id="IPR005111">
    <property type="entry name" value="MoeA_C_domain_IV"/>
</dbReference>
<dbReference type="SMART" id="SM00852">
    <property type="entry name" value="MoCF_biosynth"/>
    <property type="match status" value="1"/>
</dbReference>
<evidence type="ECO:0000256" key="10">
    <source>
        <dbReference type="ARBA" id="ARBA00047317"/>
    </source>
</evidence>
<dbReference type="Pfam" id="PF00994">
    <property type="entry name" value="MoCF_biosynth"/>
    <property type="match status" value="1"/>
</dbReference>
<dbReference type="InterPro" id="IPR038987">
    <property type="entry name" value="MoeA-like"/>
</dbReference>
<dbReference type="InterPro" id="IPR036425">
    <property type="entry name" value="MoaB/Mog-like_dom_sf"/>
</dbReference>
<evidence type="ECO:0000256" key="2">
    <source>
        <dbReference type="ARBA" id="ARBA00002901"/>
    </source>
</evidence>
<comment type="cofactor">
    <cofactor evidence="1 11">
        <name>Mg(2+)</name>
        <dbReference type="ChEBI" id="CHEBI:18420"/>
    </cofactor>
</comment>
<keyword evidence="8 11" id="KW-0460">Magnesium</keyword>
<dbReference type="InterPro" id="IPR036135">
    <property type="entry name" value="MoeA_linker/N_sf"/>
</dbReference>
<evidence type="ECO:0000256" key="8">
    <source>
        <dbReference type="ARBA" id="ARBA00022842"/>
    </source>
</evidence>
<keyword evidence="7 11" id="KW-0479">Metal-binding</keyword>
<dbReference type="PANTHER" id="PTHR10192:SF5">
    <property type="entry name" value="GEPHYRIN"/>
    <property type="match status" value="1"/>
</dbReference>
<dbReference type="CDD" id="cd00887">
    <property type="entry name" value="MoeA"/>
    <property type="match status" value="1"/>
</dbReference>
<evidence type="ECO:0000313" key="14">
    <source>
        <dbReference type="Proteomes" id="UP000219329"/>
    </source>
</evidence>
<dbReference type="GO" id="GO:0006777">
    <property type="term" value="P:Mo-molybdopterin cofactor biosynthetic process"/>
    <property type="evidence" value="ECO:0007669"/>
    <property type="project" value="UniProtKB-UniRule"/>
</dbReference>
<evidence type="ECO:0000256" key="3">
    <source>
        <dbReference type="ARBA" id="ARBA00005046"/>
    </source>
</evidence>
<dbReference type="SUPFAM" id="SSF53218">
    <property type="entry name" value="Molybdenum cofactor biosynthesis proteins"/>
    <property type="match status" value="1"/>
</dbReference>
<dbReference type="EC" id="2.10.1.1" evidence="11"/>
<dbReference type="SUPFAM" id="SSF63867">
    <property type="entry name" value="MoeA C-terminal domain-like"/>
    <property type="match status" value="1"/>
</dbReference>
<dbReference type="Pfam" id="PF03453">
    <property type="entry name" value="MoeA_N"/>
    <property type="match status" value="1"/>
</dbReference>
<organism evidence="13 14">
    <name type="scientific">OM182 bacterium MED-G28</name>
    <dbReference type="NCBI Taxonomy" id="1986256"/>
    <lineage>
        <taxon>Bacteria</taxon>
        <taxon>Pseudomonadati</taxon>
        <taxon>Pseudomonadota</taxon>
        <taxon>Gammaproteobacteria</taxon>
        <taxon>OMG group</taxon>
        <taxon>OM182 clade</taxon>
    </lineage>
</organism>
<dbReference type="SUPFAM" id="SSF63882">
    <property type="entry name" value="MoeA N-terminal region -like"/>
    <property type="match status" value="1"/>
</dbReference>
<dbReference type="Gene3D" id="2.40.340.10">
    <property type="entry name" value="MoeA, C-terminal, domain IV"/>
    <property type="match status" value="1"/>
</dbReference>
<evidence type="ECO:0000256" key="7">
    <source>
        <dbReference type="ARBA" id="ARBA00022723"/>
    </source>
</evidence>
<dbReference type="UniPathway" id="UPA00344"/>
<dbReference type="AlphaFoldDB" id="A0A2A5WC88"/>
<evidence type="ECO:0000256" key="4">
    <source>
        <dbReference type="ARBA" id="ARBA00010763"/>
    </source>
</evidence>
<sequence>MSSLTPINEAFETLMSTLASIDEIESVPLLESTGRVLANDIVSNVDVPPLTNSAMDGYAVRSADLSNEPNGERATLKVTQRIAAGEIGRFLAEGEAARIFTGAPIPLGADAVVMQENCQAAGDHVKVLQTVAGGENLRLAGDDIKAGVTLLTKGHRLLPQDLGLAASTGASSLRVKRKLCVALMTTGDELVPPGNELKPGQIYNSNYYFLAALLQELKCEVKELGVVIDDFETTKQVLADAAATVDCIISTGGVSVGEEDHVKAAVEANGHLDLWKLAIKPGKPFASGKVGKAQFFGLPGNPVSAFVTFILLVRPSLLAMLGCKSSLPSGYPVTAGFTSGQSGERQQYIRANLHSYSENGLQVKPFVDQSSGVGTSLSKAQGLVIIPPHTAIASGDILEFIPFTELLG</sequence>
<evidence type="ECO:0000256" key="11">
    <source>
        <dbReference type="RuleBase" id="RU365090"/>
    </source>
</evidence>
<dbReference type="InterPro" id="IPR001453">
    <property type="entry name" value="MoaB/Mog_dom"/>
</dbReference>
<name>A0A2A5WC88_9GAMM</name>
<dbReference type="GO" id="GO:0046872">
    <property type="term" value="F:metal ion binding"/>
    <property type="evidence" value="ECO:0007669"/>
    <property type="project" value="UniProtKB-UniRule"/>
</dbReference>
<evidence type="ECO:0000256" key="6">
    <source>
        <dbReference type="ARBA" id="ARBA00022679"/>
    </source>
</evidence>
<evidence type="ECO:0000313" key="13">
    <source>
        <dbReference type="EMBL" id="PDH33878.1"/>
    </source>
</evidence>
<comment type="catalytic activity">
    <reaction evidence="10">
        <text>adenylyl-molybdopterin + molybdate = Mo-molybdopterin + AMP + H(+)</text>
        <dbReference type="Rhea" id="RHEA:35047"/>
        <dbReference type="ChEBI" id="CHEBI:15378"/>
        <dbReference type="ChEBI" id="CHEBI:36264"/>
        <dbReference type="ChEBI" id="CHEBI:62727"/>
        <dbReference type="ChEBI" id="CHEBI:71302"/>
        <dbReference type="ChEBI" id="CHEBI:456215"/>
        <dbReference type="EC" id="2.10.1.1"/>
    </reaction>
</comment>
<dbReference type="FunFam" id="3.40.980.10:FF:000004">
    <property type="entry name" value="Molybdopterin molybdenumtransferase"/>
    <property type="match status" value="1"/>
</dbReference>
<accession>A0A2A5WC88</accession>
<dbReference type="NCBIfam" id="TIGR00177">
    <property type="entry name" value="molyb_syn"/>
    <property type="match status" value="1"/>
</dbReference>
<evidence type="ECO:0000256" key="9">
    <source>
        <dbReference type="ARBA" id="ARBA00023150"/>
    </source>
</evidence>
<dbReference type="EMBL" id="NTJZ01000006">
    <property type="protein sequence ID" value="PDH33878.1"/>
    <property type="molecule type" value="Genomic_DNA"/>
</dbReference>
<evidence type="ECO:0000256" key="5">
    <source>
        <dbReference type="ARBA" id="ARBA00022505"/>
    </source>
</evidence>
<comment type="pathway">
    <text evidence="3 11">Cofactor biosynthesis; molybdopterin biosynthesis.</text>
</comment>
<keyword evidence="9 11" id="KW-0501">Molybdenum cofactor biosynthesis</keyword>
<feature type="domain" description="MoaB/Mog" evidence="12">
    <location>
        <begin position="182"/>
        <end position="319"/>
    </location>
</feature>
<comment type="similarity">
    <text evidence="4 11">Belongs to the MoeA family.</text>
</comment>